<keyword evidence="6" id="KW-1185">Reference proteome</keyword>
<feature type="domain" description="EGF-like" evidence="5">
    <location>
        <begin position="51"/>
        <end position="90"/>
    </location>
</feature>
<dbReference type="SMART" id="SM00179">
    <property type="entry name" value="EGF_CA"/>
    <property type="match status" value="3"/>
</dbReference>
<dbReference type="InterPro" id="IPR000742">
    <property type="entry name" value="EGF"/>
</dbReference>
<dbReference type="InterPro" id="IPR000884">
    <property type="entry name" value="TSP1_rpt"/>
</dbReference>
<evidence type="ECO:0000256" key="3">
    <source>
        <dbReference type="ARBA" id="ARBA00023157"/>
    </source>
</evidence>
<evidence type="ECO:0000259" key="5">
    <source>
        <dbReference type="PROSITE" id="PS50026"/>
    </source>
</evidence>
<comment type="caution">
    <text evidence="4">Lacks conserved residue(s) required for the propagation of feature annotation.</text>
</comment>
<protein>
    <submittedName>
        <fullName evidence="7">Fibropellin-1-like</fullName>
    </submittedName>
</protein>
<dbReference type="CDD" id="cd00054">
    <property type="entry name" value="EGF_CA"/>
    <property type="match status" value="2"/>
</dbReference>
<dbReference type="SUPFAM" id="SSF82895">
    <property type="entry name" value="TSP-1 type 1 repeat"/>
    <property type="match status" value="1"/>
</dbReference>
<gene>
    <name evidence="7" type="primary">LOC102801521</name>
</gene>
<evidence type="ECO:0000313" key="6">
    <source>
        <dbReference type="Proteomes" id="UP000694865"/>
    </source>
</evidence>
<dbReference type="PROSITE" id="PS50092">
    <property type="entry name" value="TSP1"/>
    <property type="match status" value="1"/>
</dbReference>
<dbReference type="PROSITE" id="PS00010">
    <property type="entry name" value="ASX_HYDROXYL"/>
    <property type="match status" value="2"/>
</dbReference>
<accession>A0ABM0M578</accession>
<dbReference type="RefSeq" id="XP_006815169.1">
    <property type="nucleotide sequence ID" value="XM_006815106.1"/>
</dbReference>
<dbReference type="GeneID" id="102801521"/>
<dbReference type="PROSITE" id="PS50026">
    <property type="entry name" value="EGF_3"/>
    <property type="match status" value="3"/>
</dbReference>
<dbReference type="InterPro" id="IPR036383">
    <property type="entry name" value="TSP1_rpt_sf"/>
</dbReference>
<proteinExistence type="predicted"/>
<dbReference type="Gene3D" id="2.20.100.10">
    <property type="entry name" value="Thrombospondin type-1 (TSP1) repeat"/>
    <property type="match status" value="1"/>
</dbReference>
<keyword evidence="3 4" id="KW-1015">Disulfide bond</keyword>
<keyword evidence="2" id="KW-0677">Repeat</keyword>
<evidence type="ECO:0000256" key="4">
    <source>
        <dbReference type="PROSITE-ProRule" id="PRU00076"/>
    </source>
</evidence>
<sequence length="279" mass="30708">MGGTCMSVLFSNVLYICEMYDRATEDIFSNNTLNRGWIAMNKPQTWKTHLSRDACASNPCNSNGWCVAVKEDNYRCTCRLKSGYTGQNCNVLVVVETYVDSWCEWTTWTDCSSTVAIGYRERSRHCIRGYDDATVETDGCQGLPVEFEKCYPAEAWSLEMFVPITGSGSVVNCQGSELSLSECETTVKWMTYTRYAGVACDFIDINECASNPCLNNGTCVDGVDSYVCNCVVGYSGDNCQTDINECASNPCLNNGTCVDGVNSYVCNCVDGYSGDNCQT</sequence>
<organism evidence="6 7">
    <name type="scientific">Saccoglossus kowalevskii</name>
    <name type="common">Acorn worm</name>
    <dbReference type="NCBI Taxonomy" id="10224"/>
    <lineage>
        <taxon>Eukaryota</taxon>
        <taxon>Metazoa</taxon>
        <taxon>Hemichordata</taxon>
        <taxon>Enteropneusta</taxon>
        <taxon>Harrimaniidae</taxon>
        <taxon>Saccoglossus</taxon>
    </lineage>
</organism>
<dbReference type="Pfam" id="PF00008">
    <property type="entry name" value="EGF"/>
    <property type="match status" value="2"/>
</dbReference>
<feature type="non-terminal residue" evidence="7">
    <location>
        <position position="279"/>
    </location>
</feature>
<dbReference type="PANTHER" id="PTHR12916:SF9">
    <property type="entry name" value="NEUROGENIC LOCUS NOTCH HOMOLOG PROTEIN 1-RELATED"/>
    <property type="match status" value="1"/>
</dbReference>
<feature type="domain" description="EGF-like" evidence="5">
    <location>
        <begin position="204"/>
        <end position="240"/>
    </location>
</feature>
<name>A0ABM0M578_SACKO</name>
<dbReference type="InterPro" id="IPR018097">
    <property type="entry name" value="EGF_Ca-bd_CS"/>
</dbReference>
<evidence type="ECO:0000313" key="7">
    <source>
        <dbReference type="RefSeq" id="XP_006815169.1"/>
    </source>
</evidence>
<feature type="disulfide bond" evidence="4">
    <location>
        <begin position="268"/>
        <end position="277"/>
    </location>
</feature>
<evidence type="ECO:0000256" key="2">
    <source>
        <dbReference type="ARBA" id="ARBA00022737"/>
    </source>
</evidence>
<dbReference type="PROSITE" id="PS01186">
    <property type="entry name" value="EGF_2"/>
    <property type="match status" value="2"/>
</dbReference>
<dbReference type="Gene3D" id="2.10.25.10">
    <property type="entry name" value="Laminin"/>
    <property type="match status" value="3"/>
</dbReference>
<evidence type="ECO:0000256" key="1">
    <source>
        <dbReference type="ARBA" id="ARBA00022536"/>
    </source>
</evidence>
<dbReference type="SUPFAM" id="SSF57196">
    <property type="entry name" value="EGF/Laminin"/>
    <property type="match status" value="3"/>
</dbReference>
<dbReference type="InterPro" id="IPR000152">
    <property type="entry name" value="EGF-type_Asp/Asn_hydroxyl_site"/>
</dbReference>
<feature type="disulfide bond" evidence="4">
    <location>
        <begin position="230"/>
        <end position="239"/>
    </location>
</feature>
<dbReference type="PRINTS" id="PR00010">
    <property type="entry name" value="EGFBLOOD"/>
</dbReference>
<dbReference type="PROSITE" id="PS00022">
    <property type="entry name" value="EGF_1"/>
    <property type="match status" value="2"/>
</dbReference>
<dbReference type="SMART" id="SM00181">
    <property type="entry name" value="EGF"/>
    <property type="match status" value="3"/>
</dbReference>
<feature type="domain" description="EGF-like" evidence="5">
    <location>
        <begin position="242"/>
        <end position="278"/>
    </location>
</feature>
<keyword evidence="1 4" id="KW-0245">EGF-like domain</keyword>
<dbReference type="InterPro" id="IPR001881">
    <property type="entry name" value="EGF-like_Ca-bd_dom"/>
</dbReference>
<reference evidence="7" key="1">
    <citation type="submission" date="2025-08" db="UniProtKB">
        <authorList>
            <consortium name="RefSeq"/>
        </authorList>
    </citation>
    <scope>IDENTIFICATION</scope>
    <source>
        <tissue evidence="7">Testes</tissue>
    </source>
</reference>
<dbReference type="PANTHER" id="PTHR12916">
    <property type="entry name" value="CYTOCHROME C OXIDASE POLYPEPTIDE VIC-2"/>
    <property type="match status" value="1"/>
</dbReference>
<dbReference type="PROSITE" id="PS01187">
    <property type="entry name" value="EGF_CA"/>
    <property type="match status" value="1"/>
</dbReference>
<dbReference type="Proteomes" id="UP000694865">
    <property type="component" value="Unplaced"/>
</dbReference>